<dbReference type="Proteomes" id="UP001596972">
    <property type="component" value="Unassembled WGS sequence"/>
</dbReference>
<dbReference type="Pfam" id="PF01546">
    <property type="entry name" value="Peptidase_M20"/>
    <property type="match status" value="1"/>
</dbReference>
<feature type="compositionally biased region" description="Low complexity" evidence="1">
    <location>
        <begin position="22"/>
        <end position="39"/>
    </location>
</feature>
<dbReference type="RefSeq" id="WP_378295699.1">
    <property type="nucleotide sequence ID" value="NZ_JBHTJA010000001.1"/>
</dbReference>
<dbReference type="PANTHER" id="PTHR43808">
    <property type="entry name" value="ACETYLORNITHINE DEACETYLASE"/>
    <property type="match status" value="1"/>
</dbReference>
<evidence type="ECO:0000313" key="2">
    <source>
        <dbReference type="EMBL" id="MFD0898904.1"/>
    </source>
</evidence>
<evidence type="ECO:0000313" key="3">
    <source>
        <dbReference type="Proteomes" id="UP001596972"/>
    </source>
</evidence>
<reference evidence="3" key="1">
    <citation type="journal article" date="2019" name="Int. J. Syst. Evol. Microbiol.">
        <title>The Global Catalogue of Microorganisms (GCM) 10K type strain sequencing project: providing services to taxonomists for standard genome sequencing and annotation.</title>
        <authorList>
            <consortium name="The Broad Institute Genomics Platform"/>
            <consortium name="The Broad Institute Genome Sequencing Center for Infectious Disease"/>
            <person name="Wu L."/>
            <person name="Ma J."/>
        </authorList>
    </citation>
    <scope>NUCLEOTIDE SEQUENCE [LARGE SCALE GENOMIC DNA]</scope>
    <source>
        <strain evidence="3">JCM 31202</strain>
    </source>
</reference>
<dbReference type="EMBL" id="JBHTJA010000001">
    <property type="protein sequence ID" value="MFD0898904.1"/>
    <property type="molecule type" value="Genomic_DNA"/>
</dbReference>
<dbReference type="SUPFAM" id="SSF53187">
    <property type="entry name" value="Zn-dependent exopeptidases"/>
    <property type="match status" value="1"/>
</dbReference>
<gene>
    <name evidence="2" type="ORF">ACFQ11_00665</name>
</gene>
<accession>A0ABW3EJE2</accession>
<dbReference type="InterPro" id="IPR050072">
    <property type="entry name" value="Peptidase_M20A"/>
</dbReference>
<organism evidence="2 3">
    <name type="scientific">Actinomadura sediminis</name>
    <dbReference type="NCBI Taxonomy" id="1038904"/>
    <lineage>
        <taxon>Bacteria</taxon>
        <taxon>Bacillati</taxon>
        <taxon>Actinomycetota</taxon>
        <taxon>Actinomycetes</taxon>
        <taxon>Streptosporangiales</taxon>
        <taxon>Thermomonosporaceae</taxon>
        <taxon>Actinomadura</taxon>
    </lineage>
</organism>
<keyword evidence="3" id="KW-1185">Reference proteome</keyword>
<evidence type="ECO:0000256" key="1">
    <source>
        <dbReference type="SAM" id="MobiDB-lite"/>
    </source>
</evidence>
<sequence length="508" mass="51767">MTSSASTPPAPPDPARRPEGDGCPAAAGTPAPGGCSSGACVGGRRAPVEGSAPADDTAAACTAPAGCSPAGGPSVAGGSPGLGVPSPLTGDDRDLLLRLLRIPTAGPLEGGSGDGLRAAQDAYAGHAARLGMRVLHHAAAGFDDVERGPVPAAVREAMGRPGFLAAQPNLVLKLGRDGVPAGRTVMFNVHLDTVAGVQPVGFDGVRFRGRGAIDAKGPAVALLAGIRAARERRPAIGRDVGVVVQAVGGEEGGAMGVFGTRPLVQAGHTGRLNVFCEPTRGRFLARCTASMTARVVVEGADAIDDRPGEGHNASVLLGHLAQWLGRALDPYAAQAAVCVAGLHTGTRHNKVYGSGSLLLNLAYASMDAGRRMEREVEAAVREGLDAFAARFGDSMLFARTAADAHAITRLEWRKRGLPVLDDRAAWGHALLESAGIPPWPPDEPGFTCDAIWMSQVPGVCTVVLGPGDLAANNAHAEDEFADAAELAAFADDVARILIAFTDDLNGAS</sequence>
<dbReference type="Gene3D" id="3.40.630.10">
    <property type="entry name" value="Zn peptidases"/>
    <property type="match status" value="2"/>
</dbReference>
<feature type="region of interest" description="Disordered" evidence="1">
    <location>
        <begin position="1"/>
        <end position="89"/>
    </location>
</feature>
<proteinExistence type="predicted"/>
<dbReference type="InterPro" id="IPR002933">
    <property type="entry name" value="Peptidase_M20"/>
</dbReference>
<feature type="compositionally biased region" description="Low complexity" evidence="1">
    <location>
        <begin position="50"/>
        <end position="73"/>
    </location>
</feature>
<comment type="caution">
    <text evidence="2">The sequence shown here is derived from an EMBL/GenBank/DDBJ whole genome shotgun (WGS) entry which is preliminary data.</text>
</comment>
<name>A0ABW3EJE2_9ACTN</name>
<protein>
    <submittedName>
        <fullName evidence="2">M20/M25/M40 family metallo-hydrolase</fullName>
    </submittedName>
</protein>